<sequence>MVEQEFEYTTRMVEVDLGNFSAWHHRSKLIPRLLDERTADSAQRRKFLDDEFALVLDAMVDPNNQSVWFYHQYLMSTLAPSLSREAAVVLDLNNWDRVRIYEREMENIREMLEDFEDCKWIYQSLLQYAKEYLDVEAGNKAFTTMEMRGWLAKLKELDPLRMERWDDLENNLNL</sequence>
<dbReference type="Proteomes" id="UP001186974">
    <property type="component" value="Unassembled WGS sequence"/>
</dbReference>
<proteinExistence type="predicted"/>
<organism evidence="1 2">
    <name type="scientific">Coniosporium uncinatum</name>
    <dbReference type="NCBI Taxonomy" id="93489"/>
    <lineage>
        <taxon>Eukaryota</taxon>
        <taxon>Fungi</taxon>
        <taxon>Dikarya</taxon>
        <taxon>Ascomycota</taxon>
        <taxon>Pezizomycotina</taxon>
        <taxon>Dothideomycetes</taxon>
        <taxon>Dothideomycetes incertae sedis</taxon>
        <taxon>Coniosporium</taxon>
    </lineage>
</organism>
<accession>A0ACC3DQF6</accession>
<gene>
    <name evidence="1" type="ORF">LTS18_006108</name>
</gene>
<comment type="caution">
    <text evidence="1">The sequence shown here is derived from an EMBL/GenBank/DDBJ whole genome shotgun (WGS) entry which is preliminary data.</text>
</comment>
<reference evidence="1" key="1">
    <citation type="submission" date="2024-09" db="EMBL/GenBank/DDBJ databases">
        <title>Black Yeasts Isolated from many extreme environments.</title>
        <authorList>
            <person name="Coleine C."/>
            <person name="Stajich J.E."/>
            <person name="Selbmann L."/>
        </authorList>
    </citation>
    <scope>NUCLEOTIDE SEQUENCE</scope>
    <source>
        <strain evidence="1">CCFEE 5737</strain>
    </source>
</reference>
<keyword evidence="2" id="KW-1185">Reference proteome</keyword>
<name>A0ACC3DQF6_9PEZI</name>
<protein>
    <submittedName>
        <fullName evidence="1">Uncharacterized protein</fullName>
    </submittedName>
</protein>
<evidence type="ECO:0000313" key="2">
    <source>
        <dbReference type="Proteomes" id="UP001186974"/>
    </source>
</evidence>
<evidence type="ECO:0000313" key="1">
    <source>
        <dbReference type="EMBL" id="KAK3078959.1"/>
    </source>
</evidence>
<dbReference type="EMBL" id="JAWDJW010001484">
    <property type="protein sequence ID" value="KAK3078959.1"/>
    <property type="molecule type" value="Genomic_DNA"/>
</dbReference>